<keyword evidence="1" id="KW-0472">Membrane</keyword>
<protein>
    <submittedName>
        <fullName evidence="2">Uncharacterized protein</fullName>
    </submittedName>
</protein>
<reference evidence="2" key="1">
    <citation type="submission" date="2023-10" db="EMBL/GenBank/DDBJ databases">
        <authorList>
            <person name="Chen Y."/>
            <person name="Shah S."/>
            <person name="Dougan E. K."/>
            <person name="Thang M."/>
            <person name="Chan C."/>
        </authorList>
    </citation>
    <scope>NUCLEOTIDE SEQUENCE [LARGE SCALE GENOMIC DNA]</scope>
</reference>
<organism evidence="2 3">
    <name type="scientific">Prorocentrum cordatum</name>
    <dbReference type="NCBI Taxonomy" id="2364126"/>
    <lineage>
        <taxon>Eukaryota</taxon>
        <taxon>Sar</taxon>
        <taxon>Alveolata</taxon>
        <taxon>Dinophyceae</taxon>
        <taxon>Prorocentrales</taxon>
        <taxon>Prorocentraceae</taxon>
        <taxon>Prorocentrum</taxon>
    </lineage>
</organism>
<name>A0ABN9RWV2_9DINO</name>
<keyword evidence="3" id="KW-1185">Reference proteome</keyword>
<sequence>MVTAFIVGVAVLFGFNFSFHIAAAWVTLLPGADTDPGAYQVTPVTVAVGAMLVITSAIHLESWPLNCHALFSYNYEQLQRLLDISVGSCSFVLSWKDEHAGEAIADPLLKYDRCLIGVAASADPLPSIYHHELVRLVGGRSFGFEKDPSEDECLERLQHWVCERDSFLHGESLRPFDMVELLPLLLKN</sequence>
<evidence type="ECO:0000256" key="1">
    <source>
        <dbReference type="SAM" id="Phobius"/>
    </source>
</evidence>
<dbReference type="Proteomes" id="UP001189429">
    <property type="component" value="Unassembled WGS sequence"/>
</dbReference>
<dbReference type="EMBL" id="CAUYUJ010008402">
    <property type="protein sequence ID" value="CAK0823838.1"/>
    <property type="molecule type" value="Genomic_DNA"/>
</dbReference>
<proteinExistence type="predicted"/>
<keyword evidence="1" id="KW-0812">Transmembrane</keyword>
<feature type="transmembrane region" description="Helical" evidence="1">
    <location>
        <begin position="39"/>
        <end position="60"/>
    </location>
</feature>
<evidence type="ECO:0000313" key="2">
    <source>
        <dbReference type="EMBL" id="CAK0823838.1"/>
    </source>
</evidence>
<comment type="caution">
    <text evidence="2">The sequence shown here is derived from an EMBL/GenBank/DDBJ whole genome shotgun (WGS) entry which is preliminary data.</text>
</comment>
<evidence type="ECO:0000313" key="3">
    <source>
        <dbReference type="Proteomes" id="UP001189429"/>
    </source>
</evidence>
<accession>A0ABN9RWV2</accession>
<keyword evidence="1" id="KW-1133">Transmembrane helix</keyword>
<gene>
    <name evidence="2" type="ORF">PCOR1329_LOCUS24411</name>
</gene>